<dbReference type="NCBIfam" id="TIGR02570">
    <property type="entry name" value="cas7_GSU0053"/>
    <property type="match status" value="1"/>
</dbReference>
<dbReference type="Proteomes" id="UP000199400">
    <property type="component" value="Unassembled WGS sequence"/>
</dbReference>
<name>A0A1I2IBB2_9BACT</name>
<feature type="compositionally biased region" description="Basic and acidic residues" evidence="1">
    <location>
        <begin position="348"/>
        <end position="365"/>
    </location>
</feature>
<evidence type="ECO:0000313" key="2">
    <source>
        <dbReference type="EMBL" id="SFF39622.1"/>
    </source>
</evidence>
<dbReference type="AlphaFoldDB" id="A0A1I2IBB2"/>
<dbReference type="Pfam" id="PF09617">
    <property type="entry name" value="Cas_GSU0053"/>
    <property type="match status" value="1"/>
</dbReference>
<evidence type="ECO:0000256" key="1">
    <source>
        <dbReference type="SAM" id="MobiDB-lite"/>
    </source>
</evidence>
<feature type="region of interest" description="Disordered" evidence="1">
    <location>
        <begin position="348"/>
        <end position="373"/>
    </location>
</feature>
<dbReference type="RefSeq" id="WP_096326539.1">
    <property type="nucleotide sequence ID" value="NZ_FOMX01000061.1"/>
</dbReference>
<reference evidence="3" key="1">
    <citation type="submission" date="2016-10" db="EMBL/GenBank/DDBJ databases">
        <authorList>
            <person name="Varghese N."/>
            <person name="Submissions S."/>
        </authorList>
    </citation>
    <scope>NUCLEOTIDE SEQUENCE [LARGE SCALE GENOMIC DNA]</scope>
    <source>
        <strain evidence="3">ATCC 25963</strain>
    </source>
</reference>
<dbReference type="STRING" id="54.SAMN02745121_08582"/>
<sequence length="373" mass="40032">MSATAVSEEIMRTWVDDPKGPVALAMKEHLVPVEGEGGVFFPPTYAEIGYNIDTLGDGTKVVTVDSVGSQANRMEPIFKAGSGDDVLARLVPQVQLDLGDGRAVSLLEVGHRLGDAIIRSSKLKEEARAAFDLFQRSGDATAIAKLAPTSLVFGVWDSRGKHAKLPRVVQSVIRAFDVDMIQRSAQYFPPLDYAALEVFSDDEKVKSEKNPKSPVAQRGFVAVPATKLPGGVIARGPIVRDVTINLVALRRLRGSAQDSGELRRYILGLCLAAATEPPDGFLRQGCLLTPRPDQPGEWHIVARTGERTPVALPSAVVRSCATKWAAEFGVGPDRTEKFDKALAKADLTDTKPGKAQAKEQTDVKKSGKGKKGG</sequence>
<protein>
    <submittedName>
        <fullName evidence="2">CRISPR-associated protein Csb1</fullName>
    </submittedName>
</protein>
<dbReference type="EMBL" id="FOMX01000061">
    <property type="protein sequence ID" value="SFF39622.1"/>
    <property type="molecule type" value="Genomic_DNA"/>
</dbReference>
<proteinExistence type="predicted"/>
<dbReference type="InterPro" id="IPR013403">
    <property type="entry name" value="CRISPR-assoc_prot_Csb1/Cas7u"/>
</dbReference>
<dbReference type="OrthoDB" id="190628at2"/>
<accession>A0A1I2IBB2</accession>
<keyword evidence="3" id="KW-1185">Reference proteome</keyword>
<evidence type="ECO:0000313" key="3">
    <source>
        <dbReference type="Proteomes" id="UP000199400"/>
    </source>
</evidence>
<organism evidence="2 3">
    <name type="scientific">Nannocystis exedens</name>
    <dbReference type="NCBI Taxonomy" id="54"/>
    <lineage>
        <taxon>Bacteria</taxon>
        <taxon>Pseudomonadati</taxon>
        <taxon>Myxococcota</taxon>
        <taxon>Polyangia</taxon>
        <taxon>Nannocystales</taxon>
        <taxon>Nannocystaceae</taxon>
        <taxon>Nannocystis</taxon>
    </lineage>
</organism>
<gene>
    <name evidence="2" type="ORF">SAMN02745121_08582</name>
</gene>